<feature type="transmembrane region" description="Helical" evidence="9">
    <location>
        <begin position="230"/>
        <end position="251"/>
    </location>
</feature>
<evidence type="ECO:0000256" key="7">
    <source>
        <dbReference type="RuleBase" id="RU003346"/>
    </source>
</evidence>
<dbReference type="InterPro" id="IPR005829">
    <property type="entry name" value="Sugar_transporter_CS"/>
</dbReference>
<accession>A0A8S4NNK2</accession>
<evidence type="ECO:0000256" key="8">
    <source>
        <dbReference type="SAM" id="MobiDB-lite"/>
    </source>
</evidence>
<evidence type="ECO:0000313" key="11">
    <source>
        <dbReference type="EMBL" id="CAH1782788.1"/>
    </source>
</evidence>
<dbReference type="OrthoDB" id="6339427at2759"/>
<feature type="transmembrane region" description="Helical" evidence="9">
    <location>
        <begin position="319"/>
        <end position="342"/>
    </location>
</feature>
<feature type="compositionally biased region" description="Polar residues" evidence="8">
    <location>
        <begin position="36"/>
        <end position="48"/>
    </location>
</feature>
<comment type="caution">
    <text evidence="11">The sequence shown here is derived from an EMBL/GenBank/DDBJ whole genome shotgun (WGS) entry which is preliminary data.</text>
</comment>
<feature type="domain" description="Major facilitator superfamily (MFS) profile" evidence="10">
    <location>
        <begin position="76"/>
        <end position="593"/>
    </location>
</feature>
<organism evidence="11 12">
    <name type="scientific">Owenia fusiformis</name>
    <name type="common">Polychaete worm</name>
    <dbReference type="NCBI Taxonomy" id="6347"/>
    <lineage>
        <taxon>Eukaryota</taxon>
        <taxon>Metazoa</taxon>
        <taxon>Spiralia</taxon>
        <taxon>Lophotrochozoa</taxon>
        <taxon>Annelida</taxon>
        <taxon>Polychaeta</taxon>
        <taxon>Sedentaria</taxon>
        <taxon>Canalipalpata</taxon>
        <taxon>Sabellida</taxon>
        <taxon>Oweniida</taxon>
        <taxon>Oweniidae</taxon>
        <taxon>Owenia</taxon>
    </lineage>
</organism>
<dbReference type="PRINTS" id="PR00171">
    <property type="entry name" value="SUGRTRNSPORT"/>
</dbReference>
<name>A0A8S4NNK2_OWEFU</name>
<evidence type="ECO:0000256" key="2">
    <source>
        <dbReference type="ARBA" id="ARBA00010992"/>
    </source>
</evidence>
<evidence type="ECO:0000256" key="6">
    <source>
        <dbReference type="ARBA" id="ARBA00023136"/>
    </source>
</evidence>
<dbReference type="SUPFAM" id="SSF103473">
    <property type="entry name" value="MFS general substrate transporter"/>
    <property type="match status" value="1"/>
</dbReference>
<comment type="subcellular location">
    <subcellularLocation>
        <location evidence="1">Membrane</location>
        <topology evidence="1">Multi-pass membrane protein</topology>
    </subcellularLocation>
</comment>
<comment type="similarity">
    <text evidence="2 7">Belongs to the major facilitator superfamily. Sugar transporter (TC 2.A.1.1) family.</text>
</comment>
<dbReference type="CDD" id="cd17360">
    <property type="entry name" value="MFS_HMIT_like"/>
    <property type="match status" value="1"/>
</dbReference>
<feature type="transmembrane region" description="Helical" evidence="9">
    <location>
        <begin position="71"/>
        <end position="89"/>
    </location>
</feature>
<dbReference type="Gene3D" id="1.20.1250.20">
    <property type="entry name" value="MFS general substrate transporter like domains"/>
    <property type="match status" value="2"/>
</dbReference>
<keyword evidence="6 9" id="KW-0472">Membrane</keyword>
<dbReference type="PROSITE" id="PS00217">
    <property type="entry name" value="SUGAR_TRANSPORT_2"/>
    <property type="match status" value="1"/>
</dbReference>
<feature type="transmembrane region" description="Helical" evidence="9">
    <location>
        <begin position="200"/>
        <end position="224"/>
    </location>
</feature>
<gene>
    <name evidence="11" type="ORF">OFUS_LOCUS9197</name>
</gene>
<feature type="transmembrane region" description="Helical" evidence="9">
    <location>
        <begin position="386"/>
        <end position="410"/>
    </location>
</feature>
<feature type="compositionally biased region" description="Polar residues" evidence="8">
    <location>
        <begin position="12"/>
        <end position="22"/>
    </location>
</feature>
<dbReference type="EMBL" id="CAIIXF020000005">
    <property type="protein sequence ID" value="CAH1782788.1"/>
    <property type="molecule type" value="Genomic_DNA"/>
</dbReference>
<evidence type="ECO:0000256" key="1">
    <source>
        <dbReference type="ARBA" id="ARBA00004141"/>
    </source>
</evidence>
<dbReference type="InterPro" id="IPR003663">
    <property type="entry name" value="Sugar/inositol_transpt"/>
</dbReference>
<evidence type="ECO:0000313" key="12">
    <source>
        <dbReference type="Proteomes" id="UP000749559"/>
    </source>
</evidence>
<dbReference type="PANTHER" id="PTHR48020">
    <property type="entry name" value="PROTON MYO-INOSITOL COTRANSPORTER"/>
    <property type="match status" value="1"/>
</dbReference>
<dbReference type="GO" id="GO:0005366">
    <property type="term" value="F:myo-inositol:proton symporter activity"/>
    <property type="evidence" value="ECO:0007669"/>
    <property type="project" value="TreeGrafter"/>
</dbReference>
<evidence type="ECO:0000259" key="10">
    <source>
        <dbReference type="PROSITE" id="PS50850"/>
    </source>
</evidence>
<evidence type="ECO:0000256" key="9">
    <source>
        <dbReference type="SAM" id="Phobius"/>
    </source>
</evidence>
<dbReference type="FunFam" id="1.20.1250.20:FF:000177">
    <property type="entry name" value="proton myo-inositol cotransporter isoform X1"/>
    <property type="match status" value="1"/>
</dbReference>
<dbReference type="FunFam" id="1.20.1250.20:FF:000780">
    <property type="entry name" value="Proton myo-inositol cotransporter"/>
    <property type="match status" value="1"/>
</dbReference>
<dbReference type="InterPro" id="IPR050814">
    <property type="entry name" value="Myo-inositol_Transporter"/>
</dbReference>
<dbReference type="AlphaFoldDB" id="A0A8S4NNK2"/>
<dbReference type="InterPro" id="IPR005828">
    <property type="entry name" value="MFS_sugar_transport-like"/>
</dbReference>
<dbReference type="PANTHER" id="PTHR48020:SF12">
    <property type="entry name" value="PROTON MYO-INOSITOL COTRANSPORTER"/>
    <property type="match status" value="1"/>
</dbReference>
<dbReference type="InterPro" id="IPR036259">
    <property type="entry name" value="MFS_trans_sf"/>
</dbReference>
<feature type="region of interest" description="Disordered" evidence="8">
    <location>
        <begin position="1"/>
        <end position="48"/>
    </location>
</feature>
<feature type="transmembrane region" description="Helical" evidence="9">
    <location>
        <begin position="499"/>
        <end position="518"/>
    </location>
</feature>
<feature type="transmembrane region" description="Helical" evidence="9">
    <location>
        <begin position="141"/>
        <end position="161"/>
    </location>
</feature>
<dbReference type="PROSITE" id="PS00216">
    <property type="entry name" value="SUGAR_TRANSPORT_1"/>
    <property type="match status" value="1"/>
</dbReference>
<dbReference type="NCBIfam" id="TIGR00879">
    <property type="entry name" value="SP"/>
    <property type="match status" value="1"/>
</dbReference>
<evidence type="ECO:0000256" key="5">
    <source>
        <dbReference type="ARBA" id="ARBA00022989"/>
    </source>
</evidence>
<evidence type="ECO:0000256" key="3">
    <source>
        <dbReference type="ARBA" id="ARBA00022448"/>
    </source>
</evidence>
<evidence type="ECO:0000256" key="4">
    <source>
        <dbReference type="ARBA" id="ARBA00022692"/>
    </source>
</evidence>
<keyword evidence="5 9" id="KW-1133">Transmembrane helix</keyword>
<keyword evidence="4 9" id="KW-0812">Transmembrane</keyword>
<proteinExistence type="inferred from homology"/>
<keyword evidence="3 7" id="KW-0813">Transport</keyword>
<feature type="transmembrane region" description="Helical" evidence="9">
    <location>
        <begin position="109"/>
        <end position="129"/>
    </location>
</feature>
<feature type="transmembrane region" description="Helical" evidence="9">
    <location>
        <begin position="571"/>
        <end position="589"/>
    </location>
</feature>
<sequence length="612" mass="66994">MGRKDKIENQPLLGSSPNANDQRSQRHSSDPEGGLSTDTPTSDMSCNSEIDEHVLPGNKYHAIPLKTRTPLFIYVLTFFSAIGGFLFGYDTGVISGAMILIRDRFHLNSLWQELIVSVTIGSAALFSIFAGKMNDRFGRKFTILTASFVFMLGAIVMGVAGSKEMLLGGRVVVGIGIGLSSMTIPMYIAESAPYEMRGRLVVINNMFITGGQFVASCIDGAFSYDHTDGWRYMLGLAGVPALIQFIGFIFMPESPRWLVIRGKLDKARHVLQLIRGYQSVGKELQQIEQTSIAAHQAVQEKGQGSVFLEIFRTPHVRKALLLGCCLQMFQQISGINTVMYYSATIIRMSGVRDASSAIWLAAATAFINFIFTLLGVYLVEKIGRRPLTLVSLLGTAISLMLLAIGFQVVATNSPSVALNEPPVGNYSSSCNTYSVCEGCVNNPNCGFCYIDVPTIGVTNGSCLDTLGSDPVMSDYGRCSNSTGLAKDQAIWAYDFCPTAFSWMTLLGLVLYLAAFAPGMGPMPWTINSEIYPLWARSTAVSIATATNWIFNLVISMTFLTLTQTITKYGAFWLYSGLALLGLAFLFFRLPETKGKSLEEVEELFKQESEWDT</sequence>
<keyword evidence="12" id="KW-1185">Reference proteome</keyword>
<reference evidence="11" key="1">
    <citation type="submission" date="2022-03" db="EMBL/GenBank/DDBJ databases">
        <authorList>
            <person name="Martin C."/>
        </authorList>
    </citation>
    <scope>NUCLEOTIDE SEQUENCE</scope>
</reference>
<dbReference type="Proteomes" id="UP000749559">
    <property type="component" value="Unassembled WGS sequence"/>
</dbReference>
<dbReference type="PROSITE" id="PS50850">
    <property type="entry name" value="MFS"/>
    <property type="match status" value="1"/>
</dbReference>
<dbReference type="Pfam" id="PF00083">
    <property type="entry name" value="Sugar_tr"/>
    <property type="match status" value="2"/>
</dbReference>
<feature type="transmembrane region" description="Helical" evidence="9">
    <location>
        <begin position="167"/>
        <end position="188"/>
    </location>
</feature>
<protein>
    <recommendedName>
        <fullName evidence="10">Major facilitator superfamily (MFS) profile domain-containing protein</fullName>
    </recommendedName>
</protein>
<feature type="transmembrane region" description="Helical" evidence="9">
    <location>
        <begin position="357"/>
        <end position="379"/>
    </location>
</feature>
<dbReference type="GO" id="GO:0016324">
    <property type="term" value="C:apical plasma membrane"/>
    <property type="evidence" value="ECO:0007669"/>
    <property type="project" value="TreeGrafter"/>
</dbReference>
<dbReference type="InterPro" id="IPR020846">
    <property type="entry name" value="MFS_dom"/>
</dbReference>
<feature type="transmembrane region" description="Helical" evidence="9">
    <location>
        <begin position="539"/>
        <end position="559"/>
    </location>
</feature>